<dbReference type="EMBL" id="JAMYWD010000011">
    <property type="protein sequence ID" value="KAJ4956699.1"/>
    <property type="molecule type" value="Genomic_DNA"/>
</dbReference>
<dbReference type="PANTHER" id="PTHR34961:SF1">
    <property type="entry name" value="ROOT MERISTEM GROWTH FACTOR 10"/>
    <property type="match status" value="1"/>
</dbReference>
<reference evidence="2" key="1">
    <citation type="journal article" date="2023" name="Plant J.">
        <title>The genome of the king protea, Protea cynaroides.</title>
        <authorList>
            <person name="Chang J."/>
            <person name="Duong T.A."/>
            <person name="Schoeman C."/>
            <person name="Ma X."/>
            <person name="Roodt D."/>
            <person name="Barker N."/>
            <person name="Li Z."/>
            <person name="Van de Peer Y."/>
            <person name="Mizrachi E."/>
        </authorList>
    </citation>
    <scope>NUCLEOTIDE SEQUENCE</scope>
    <source>
        <tissue evidence="2">Young leaves</tissue>
    </source>
</reference>
<sequence>MQACRARYLSVIVKDSGKQVQLSVKEVDKERGAKTSIASEVMISKPAELQTGHIKGGNGENIISEGRGGSSTKKPKTSRVSHRIKLKKKRRKVTAVSASWHVSHNKQKGNPGFDLDYAPPQEHPPSHN</sequence>
<dbReference type="PANTHER" id="PTHR34961">
    <property type="entry name" value="TRANSMEMBRANE PROTEIN"/>
    <property type="match status" value="1"/>
</dbReference>
<dbReference type="InterPro" id="IPR053313">
    <property type="entry name" value="RGF"/>
</dbReference>
<name>A0A9Q0H014_9MAGN</name>
<evidence type="ECO:0000313" key="2">
    <source>
        <dbReference type="EMBL" id="KAJ4956699.1"/>
    </source>
</evidence>
<dbReference type="OrthoDB" id="689613at2759"/>
<proteinExistence type="predicted"/>
<comment type="caution">
    <text evidence="2">The sequence shown here is derived from an EMBL/GenBank/DDBJ whole genome shotgun (WGS) entry which is preliminary data.</text>
</comment>
<feature type="region of interest" description="Disordered" evidence="1">
    <location>
        <begin position="48"/>
        <end position="128"/>
    </location>
</feature>
<accession>A0A9Q0H014</accession>
<evidence type="ECO:0000256" key="1">
    <source>
        <dbReference type="SAM" id="MobiDB-lite"/>
    </source>
</evidence>
<dbReference type="Proteomes" id="UP001141806">
    <property type="component" value="Unassembled WGS sequence"/>
</dbReference>
<keyword evidence="3" id="KW-1185">Reference proteome</keyword>
<feature type="compositionally biased region" description="Basic residues" evidence="1">
    <location>
        <begin position="73"/>
        <end position="93"/>
    </location>
</feature>
<gene>
    <name evidence="2" type="ORF">NE237_013482</name>
</gene>
<evidence type="ECO:0000313" key="3">
    <source>
        <dbReference type="Proteomes" id="UP001141806"/>
    </source>
</evidence>
<dbReference type="AlphaFoldDB" id="A0A9Q0H014"/>
<protein>
    <submittedName>
        <fullName evidence="2">Uncharacterized protein</fullName>
    </submittedName>
</protein>
<organism evidence="2 3">
    <name type="scientific">Protea cynaroides</name>
    <dbReference type="NCBI Taxonomy" id="273540"/>
    <lineage>
        <taxon>Eukaryota</taxon>
        <taxon>Viridiplantae</taxon>
        <taxon>Streptophyta</taxon>
        <taxon>Embryophyta</taxon>
        <taxon>Tracheophyta</taxon>
        <taxon>Spermatophyta</taxon>
        <taxon>Magnoliopsida</taxon>
        <taxon>Proteales</taxon>
        <taxon>Proteaceae</taxon>
        <taxon>Protea</taxon>
    </lineage>
</organism>